<keyword evidence="3" id="KW-0862">Zinc</keyword>
<comment type="caution">
    <text evidence="8">The sequence shown here is derived from an EMBL/GenBank/DDBJ whole genome shotgun (WGS) entry which is preliminary data.</text>
</comment>
<feature type="domain" description="C2H2-type" evidence="6">
    <location>
        <begin position="212"/>
        <end position="246"/>
    </location>
</feature>
<dbReference type="EMBL" id="CAJMWY010002161">
    <property type="protein sequence ID" value="CAE6483506.1"/>
    <property type="molecule type" value="Genomic_DNA"/>
</dbReference>
<evidence type="ECO:0000256" key="5">
    <source>
        <dbReference type="SAM" id="MobiDB-lite"/>
    </source>
</evidence>
<dbReference type="GO" id="GO:0008270">
    <property type="term" value="F:zinc ion binding"/>
    <property type="evidence" value="ECO:0007669"/>
    <property type="project" value="UniProtKB-KW"/>
</dbReference>
<accession>A0A8H3CHJ7</accession>
<gene>
    <name evidence="8" type="ORF">RDB_LOCUS101537</name>
    <name evidence="7" type="ORF">RDB_LOCUS87015</name>
</gene>
<dbReference type="PROSITE" id="PS00028">
    <property type="entry name" value="ZINC_FINGER_C2H2_1"/>
    <property type="match status" value="1"/>
</dbReference>
<feature type="region of interest" description="Disordered" evidence="5">
    <location>
        <begin position="115"/>
        <end position="179"/>
    </location>
</feature>
<dbReference type="PANTHER" id="PTHR23235">
    <property type="entry name" value="KRUEPPEL-LIKE TRANSCRIPTION FACTOR"/>
    <property type="match status" value="1"/>
</dbReference>
<dbReference type="Proteomes" id="UP000663861">
    <property type="component" value="Unassembled WGS sequence"/>
</dbReference>
<proteinExistence type="predicted"/>
<dbReference type="InterPro" id="IPR036236">
    <property type="entry name" value="Znf_C2H2_sf"/>
</dbReference>
<dbReference type="Proteomes" id="UP000663888">
    <property type="component" value="Unassembled WGS sequence"/>
</dbReference>
<dbReference type="EMBL" id="CAJMWX010001051">
    <property type="protein sequence ID" value="CAE6460196.1"/>
    <property type="molecule type" value="Genomic_DNA"/>
</dbReference>
<sequence length="255" mass="28358">MTMSTYPAFEPNFPMYEGTCCADNQLRTLQAPVGVNSIQFGSDMFQPIPFEPILPGEWLAPATDSVQWAPTLSPSDATWDIPQQSYPSSYSGSPSSSYDPFGLIPGFSCDGSPEFEAYSPPSTASSEAELPSSFDHFSTMPTAKSLPIVPPVVPSSSRETPPAPSRRTRRPSKESPKIVDDRKYQCDFCPVQMARLHDINRHMRIHTGVHPYACIGCGETFRRTDARTRHWCKQPECFRIHSAKAPASKVRRRIP</sequence>
<keyword evidence="2 4" id="KW-0863">Zinc-finger</keyword>
<dbReference type="AlphaFoldDB" id="A0A8H3CHJ7"/>
<feature type="domain" description="C2H2-type" evidence="6">
    <location>
        <begin position="184"/>
        <end position="211"/>
    </location>
</feature>
<evidence type="ECO:0000256" key="2">
    <source>
        <dbReference type="ARBA" id="ARBA00022771"/>
    </source>
</evidence>
<evidence type="ECO:0000313" key="7">
    <source>
        <dbReference type="EMBL" id="CAE6460196.1"/>
    </source>
</evidence>
<keyword evidence="1" id="KW-0479">Metal-binding</keyword>
<evidence type="ECO:0000313" key="9">
    <source>
        <dbReference type="Proteomes" id="UP000663861"/>
    </source>
</evidence>
<evidence type="ECO:0000256" key="4">
    <source>
        <dbReference type="PROSITE-ProRule" id="PRU00042"/>
    </source>
</evidence>
<dbReference type="SUPFAM" id="SSF57667">
    <property type="entry name" value="beta-beta-alpha zinc fingers"/>
    <property type="match status" value="1"/>
</dbReference>
<evidence type="ECO:0000256" key="3">
    <source>
        <dbReference type="ARBA" id="ARBA00022833"/>
    </source>
</evidence>
<name>A0A8H3CHJ7_9AGAM</name>
<organism evidence="8 9">
    <name type="scientific">Rhizoctonia solani</name>
    <dbReference type="NCBI Taxonomy" id="456999"/>
    <lineage>
        <taxon>Eukaryota</taxon>
        <taxon>Fungi</taxon>
        <taxon>Dikarya</taxon>
        <taxon>Basidiomycota</taxon>
        <taxon>Agaricomycotina</taxon>
        <taxon>Agaricomycetes</taxon>
        <taxon>Cantharellales</taxon>
        <taxon>Ceratobasidiaceae</taxon>
        <taxon>Rhizoctonia</taxon>
    </lineage>
</organism>
<protein>
    <recommendedName>
        <fullName evidence="6">C2H2-type domain-containing protein</fullName>
    </recommendedName>
</protein>
<evidence type="ECO:0000256" key="1">
    <source>
        <dbReference type="ARBA" id="ARBA00022723"/>
    </source>
</evidence>
<evidence type="ECO:0000313" key="8">
    <source>
        <dbReference type="EMBL" id="CAE6483506.1"/>
    </source>
</evidence>
<dbReference type="Gene3D" id="3.30.160.60">
    <property type="entry name" value="Classic Zinc Finger"/>
    <property type="match status" value="2"/>
</dbReference>
<reference evidence="8" key="1">
    <citation type="submission" date="2021-01" db="EMBL/GenBank/DDBJ databases">
        <authorList>
            <person name="Kaushik A."/>
        </authorList>
    </citation>
    <scope>NUCLEOTIDE SEQUENCE</scope>
    <source>
        <strain evidence="7">AG4-R118</strain>
        <strain evidence="8">AG4-RS23</strain>
    </source>
</reference>
<dbReference type="PROSITE" id="PS50157">
    <property type="entry name" value="ZINC_FINGER_C2H2_2"/>
    <property type="match status" value="2"/>
</dbReference>
<evidence type="ECO:0000259" key="6">
    <source>
        <dbReference type="PROSITE" id="PS50157"/>
    </source>
</evidence>
<dbReference type="InterPro" id="IPR013087">
    <property type="entry name" value="Znf_C2H2_type"/>
</dbReference>